<evidence type="ECO:0000313" key="1">
    <source>
        <dbReference type="EMBL" id="JAH63410.1"/>
    </source>
</evidence>
<dbReference type="AlphaFoldDB" id="A0A0E9UDX2"/>
<reference evidence="1" key="2">
    <citation type="journal article" date="2015" name="Fish Shellfish Immunol.">
        <title>Early steps in the European eel (Anguilla anguilla)-Vibrio vulnificus interaction in the gills: Role of the RtxA13 toxin.</title>
        <authorList>
            <person name="Callol A."/>
            <person name="Pajuelo D."/>
            <person name="Ebbesson L."/>
            <person name="Teles M."/>
            <person name="MacKenzie S."/>
            <person name="Amaro C."/>
        </authorList>
    </citation>
    <scope>NUCLEOTIDE SEQUENCE</scope>
</reference>
<proteinExistence type="predicted"/>
<accession>A0A0E9UDX2</accession>
<organism evidence="1">
    <name type="scientific">Anguilla anguilla</name>
    <name type="common">European freshwater eel</name>
    <name type="synonym">Muraena anguilla</name>
    <dbReference type="NCBI Taxonomy" id="7936"/>
    <lineage>
        <taxon>Eukaryota</taxon>
        <taxon>Metazoa</taxon>
        <taxon>Chordata</taxon>
        <taxon>Craniata</taxon>
        <taxon>Vertebrata</taxon>
        <taxon>Euteleostomi</taxon>
        <taxon>Actinopterygii</taxon>
        <taxon>Neopterygii</taxon>
        <taxon>Teleostei</taxon>
        <taxon>Anguilliformes</taxon>
        <taxon>Anguillidae</taxon>
        <taxon>Anguilla</taxon>
    </lineage>
</organism>
<sequence>MLMHRPPSLIVGRRSWEAKSLEVPLKPQNCSISCLQQEHTVLLVEGRSRQY</sequence>
<name>A0A0E9UDX2_ANGAN</name>
<dbReference type="EMBL" id="GBXM01045167">
    <property type="protein sequence ID" value="JAH63410.1"/>
    <property type="molecule type" value="Transcribed_RNA"/>
</dbReference>
<reference evidence="1" key="1">
    <citation type="submission" date="2014-11" db="EMBL/GenBank/DDBJ databases">
        <authorList>
            <person name="Amaro Gonzalez C."/>
        </authorList>
    </citation>
    <scope>NUCLEOTIDE SEQUENCE</scope>
</reference>
<protein>
    <submittedName>
        <fullName evidence="1">Uncharacterized protein</fullName>
    </submittedName>
</protein>